<keyword evidence="2" id="KW-0472">Membrane</keyword>
<organism evidence="3 4">
    <name type="scientific">Aquimarina atlantica</name>
    <dbReference type="NCBI Taxonomy" id="1317122"/>
    <lineage>
        <taxon>Bacteria</taxon>
        <taxon>Pseudomonadati</taxon>
        <taxon>Bacteroidota</taxon>
        <taxon>Flavobacteriia</taxon>
        <taxon>Flavobacteriales</taxon>
        <taxon>Flavobacteriaceae</taxon>
        <taxon>Aquimarina</taxon>
    </lineage>
</organism>
<dbReference type="EMBL" id="AQRA01000004">
    <property type="protein sequence ID" value="EZH73916.1"/>
    <property type="molecule type" value="Genomic_DNA"/>
</dbReference>
<sequence>MWFIFPTIILLIGSLGLYLNIKAYKKGETISFKKLIVTVMLIFLGGGVFLQKMGVVDNEHLKQLSLAFDKEAREEIEKEREKKKKEAEEKRKEMFKRIGRETKKLSEN</sequence>
<dbReference type="eggNOG" id="ENOG50312FY">
    <property type="taxonomic scope" value="Bacteria"/>
</dbReference>
<dbReference type="STRING" id="1317122.ATO12_13615"/>
<keyword evidence="2" id="KW-0812">Transmembrane</keyword>
<feature type="transmembrane region" description="Helical" evidence="2">
    <location>
        <begin position="6"/>
        <end position="23"/>
    </location>
</feature>
<protein>
    <submittedName>
        <fullName evidence="3">Uncharacterized protein</fullName>
    </submittedName>
</protein>
<evidence type="ECO:0000256" key="2">
    <source>
        <dbReference type="SAM" id="Phobius"/>
    </source>
</evidence>
<proteinExistence type="predicted"/>
<evidence type="ECO:0000256" key="1">
    <source>
        <dbReference type="SAM" id="MobiDB-lite"/>
    </source>
</evidence>
<feature type="transmembrane region" description="Helical" evidence="2">
    <location>
        <begin position="35"/>
        <end position="55"/>
    </location>
</feature>
<dbReference type="RefSeq" id="WP_034241446.1">
    <property type="nucleotide sequence ID" value="NZ_AQRA01000004.1"/>
</dbReference>
<name>A0A023BV89_9FLAO</name>
<keyword evidence="4" id="KW-1185">Reference proteome</keyword>
<comment type="caution">
    <text evidence="3">The sequence shown here is derived from an EMBL/GenBank/DDBJ whole genome shotgun (WGS) entry which is preliminary data.</text>
</comment>
<dbReference type="OrthoDB" id="9855979at2"/>
<dbReference type="Proteomes" id="UP000023541">
    <property type="component" value="Unassembled WGS sequence"/>
</dbReference>
<accession>A0A023BV89</accession>
<gene>
    <name evidence="3" type="ORF">ATO12_13615</name>
</gene>
<evidence type="ECO:0000313" key="3">
    <source>
        <dbReference type="EMBL" id="EZH73916.1"/>
    </source>
</evidence>
<reference evidence="3 4" key="1">
    <citation type="submission" date="2014-04" db="EMBL/GenBank/DDBJ databases">
        <title>Aquimarina sp. 22II-S11-z7 Genome Sequencing.</title>
        <authorList>
            <person name="Lai Q."/>
        </authorList>
    </citation>
    <scope>NUCLEOTIDE SEQUENCE [LARGE SCALE GENOMIC DNA]</scope>
    <source>
        <strain evidence="3 4">22II-S11-z7</strain>
    </source>
</reference>
<dbReference type="AlphaFoldDB" id="A0A023BV89"/>
<feature type="region of interest" description="Disordered" evidence="1">
    <location>
        <begin position="79"/>
        <end position="108"/>
    </location>
</feature>
<evidence type="ECO:0000313" key="4">
    <source>
        <dbReference type="Proteomes" id="UP000023541"/>
    </source>
</evidence>
<keyword evidence="2" id="KW-1133">Transmembrane helix</keyword>